<dbReference type="AlphaFoldDB" id="A0A7X2TEU6"/>
<evidence type="ECO:0000313" key="2">
    <source>
        <dbReference type="Proteomes" id="UP000461880"/>
    </source>
</evidence>
<name>A0A7X2TEU6_9FIRM</name>
<reference evidence="1 2" key="1">
    <citation type="submission" date="2019-08" db="EMBL/GenBank/DDBJ databases">
        <title>In-depth cultivation of the pig gut microbiome towards novel bacterial diversity and tailored functional studies.</title>
        <authorList>
            <person name="Wylensek D."/>
            <person name="Hitch T.C.A."/>
            <person name="Clavel T."/>
        </authorList>
    </citation>
    <scope>NUCLEOTIDE SEQUENCE [LARGE SCALE GENOMIC DNA]</scope>
    <source>
        <strain evidence="1 2">Oil+RF-744-GAM-WT-6</strain>
    </source>
</reference>
<comment type="caution">
    <text evidence="1">The sequence shown here is derived from an EMBL/GenBank/DDBJ whole genome shotgun (WGS) entry which is preliminary data.</text>
</comment>
<protein>
    <submittedName>
        <fullName evidence="1">Uncharacterized protein</fullName>
    </submittedName>
</protein>
<proteinExistence type="predicted"/>
<organism evidence="1 2">
    <name type="scientific">Stecheria intestinalis</name>
    <dbReference type="NCBI Taxonomy" id="2606630"/>
    <lineage>
        <taxon>Bacteria</taxon>
        <taxon>Bacillati</taxon>
        <taxon>Bacillota</taxon>
        <taxon>Erysipelotrichia</taxon>
        <taxon>Erysipelotrichales</taxon>
        <taxon>Erysipelotrichaceae</taxon>
        <taxon>Stecheria</taxon>
    </lineage>
</organism>
<evidence type="ECO:0000313" key="1">
    <source>
        <dbReference type="EMBL" id="MSS57932.1"/>
    </source>
</evidence>
<dbReference type="EMBL" id="VUMN01000005">
    <property type="protein sequence ID" value="MSS57932.1"/>
    <property type="molecule type" value="Genomic_DNA"/>
</dbReference>
<keyword evidence="2" id="KW-1185">Reference proteome</keyword>
<sequence length="138" mass="16747">MLQMIASLWVSFTPSQAEQSIQWKKGAENDFLFRLFGVVPFGTSHFHVIRFRLKEGNNTQEQNSHVPIWNHEIILQPIHDNHCSYTDQAEIDADWKTLAVWIWDNRFFVHRQIRWMQMSRKNQIWHRTLKEDNEQWDL</sequence>
<dbReference type="Proteomes" id="UP000461880">
    <property type="component" value="Unassembled WGS sequence"/>
</dbReference>
<dbReference type="RefSeq" id="WP_154503199.1">
    <property type="nucleotide sequence ID" value="NZ_VUMN01000005.1"/>
</dbReference>
<accession>A0A7X2TEU6</accession>
<gene>
    <name evidence="1" type="ORF">FYJ51_03330</name>
</gene>